<dbReference type="Pfam" id="PF02732">
    <property type="entry name" value="ERCC4"/>
    <property type="match status" value="1"/>
</dbReference>
<evidence type="ECO:0000256" key="4">
    <source>
        <dbReference type="ARBA" id="ARBA00022722"/>
    </source>
</evidence>
<evidence type="ECO:0000256" key="3">
    <source>
        <dbReference type="ARBA" id="ARBA00010015"/>
    </source>
</evidence>
<dbReference type="Gene3D" id="1.10.150.110">
    <property type="entry name" value="DNA polymerase beta, N-terminal domain-like"/>
    <property type="match status" value="1"/>
</dbReference>
<dbReference type="InterPro" id="IPR047416">
    <property type="entry name" value="XPF_nuclease_Mus81"/>
</dbReference>
<dbReference type="GO" id="GO:0003677">
    <property type="term" value="F:DNA binding"/>
    <property type="evidence" value="ECO:0007669"/>
    <property type="project" value="UniProtKB-UniRule"/>
</dbReference>
<dbReference type="InterPro" id="IPR036388">
    <property type="entry name" value="WH-like_DNA-bd_sf"/>
</dbReference>
<dbReference type="RefSeq" id="XP_011502987.1">
    <property type="nucleotide sequence ID" value="XM_011504685.1"/>
</dbReference>
<dbReference type="GO" id="GO:0000727">
    <property type="term" value="P:double-strand break repair via break-induced replication"/>
    <property type="evidence" value="ECO:0007669"/>
    <property type="project" value="UniProtKB-UniRule"/>
</dbReference>
<protein>
    <recommendedName>
        <fullName evidence="13">Crossover junction endonuclease MUS81</fullName>
        <ecNumber evidence="13">3.1.22.-</ecNumber>
    </recommendedName>
</protein>
<evidence type="ECO:0000256" key="10">
    <source>
        <dbReference type="ARBA" id="ARBA00023172"/>
    </source>
</evidence>
<dbReference type="KEGG" id="csol:105366288"/>
<dbReference type="InterPro" id="IPR010996">
    <property type="entry name" value="HHH_MUS81"/>
</dbReference>
<comment type="function">
    <text evidence="13">Interacts with EME1 to form a DNA structure-specific endonuclease with substrate preference for branched DNA structures with a 5'-end at the branch nick. Typical substrates include 3'-flap structures, D-loops, replication forks and nicked Holliday junctions. May be required in mitosis for the processing of stalled or collapsed replication fork intermediates. May be required in meiosis for the repair of meiosis-specific double strand breaks subsequent to single-end invasion (SEI).</text>
</comment>
<dbReference type="SUPFAM" id="SSF52980">
    <property type="entry name" value="Restriction endonuclease-like"/>
    <property type="match status" value="1"/>
</dbReference>
<dbReference type="InterPro" id="IPR027421">
    <property type="entry name" value="DNA_pol_lamdba_lyase_dom_sf"/>
</dbReference>
<dbReference type="InterPro" id="IPR042530">
    <property type="entry name" value="EME1/EME2_C"/>
</dbReference>
<gene>
    <name evidence="16" type="primary">LOC105366288</name>
</gene>
<dbReference type="GO" id="GO:0006308">
    <property type="term" value="P:DNA catabolic process"/>
    <property type="evidence" value="ECO:0007669"/>
    <property type="project" value="UniProtKB-UniRule"/>
</dbReference>
<dbReference type="GO" id="GO:0000712">
    <property type="term" value="P:resolution of meiotic recombination intermediates"/>
    <property type="evidence" value="ECO:0007669"/>
    <property type="project" value="TreeGrafter"/>
</dbReference>
<evidence type="ECO:0000256" key="13">
    <source>
        <dbReference type="RuleBase" id="RU369042"/>
    </source>
</evidence>
<dbReference type="PANTHER" id="PTHR13451">
    <property type="entry name" value="CLASS II CROSSOVER JUNCTION ENDONUCLEASE MUS81"/>
    <property type="match status" value="1"/>
</dbReference>
<keyword evidence="11 13" id="KW-0234">DNA repair</keyword>
<keyword evidence="4 13" id="KW-0540">Nuclease</keyword>
<evidence type="ECO:0000256" key="2">
    <source>
        <dbReference type="ARBA" id="ARBA00004123"/>
    </source>
</evidence>
<dbReference type="GO" id="GO:0046872">
    <property type="term" value="F:metal ion binding"/>
    <property type="evidence" value="ECO:0007669"/>
    <property type="project" value="UniProtKB-UniRule"/>
</dbReference>
<dbReference type="InterPro" id="IPR033309">
    <property type="entry name" value="Mus81"/>
</dbReference>
<keyword evidence="8 13" id="KW-0378">Hydrolase</keyword>
<dbReference type="InterPro" id="IPR006166">
    <property type="entry name" value="ERCC4_domain"/>
</dbReference>
<proteinExistence type="inferred from homology"/>
<dbReference type="AlphaFoldDB" id="A0AAJ6YRK9"/>
<feature type="domain" description="ERCC4" evidence="14">
    <location>
        <begin position="351"/>
        <end position="451"/>
    </location>
</feature>
<keyword evidence="9 13" id="KW-0460">Magnesium</keyword>
<dbReference type="GO" id="GO:0031573">
    <property type="term" value="P:mitotic intra-S DNA damage checkpoint signaling"/>
    <property type="evidence" value="ECO:0007669"/>
    <property type="project" value="TreeGrafter"/>
</dbReference>
<keyword evidence="5 13" id="KW-0479">Metal-binding</keyword>
<dbReference type="EC" id="3.1.22.-" evidence="13"/>
<name>A0AAJ6YRK9_9HYME</name>
<evidence type="ECO:0000256" key="9">
    <source>
        <dbReference type="ARBA" id="ARBA00022842"/>
    </source>
</evidence>
<evidence type="ECO:0000256" key="6">
    <source>
        <dbReference type="ARBA" id="ARBA00022759"/>
    </source>
</evidence>
<dbReference type="GO" id="GO:0048257">
    <property type="term" value="F:3'-flap endonuclease activity"/>
    <property type="evidence" value="ECO:0007669"/>
    <property type="project" value="TreeGrafter"/>
</dbReference>
<dbReference type="Pfam" id="PF14716">
    <property type="entry name" value="HHH_8"/>
    <property type="match status" value="1"/>
</dbReference>
<dbReference type="PANTHER" id="PTHR13451:SF0">
    <property type="entry name" value="CROSSOVER JUNCTION ENDONUCLEASE MUS81"/>
    <property type="match status" value="1"/>
</dbReference>
<keyword evidence="10 13" id="KW-0233">DNA recombination</keyword>
<comment type="subcellular location">
    <subcellularLocation>
        <location evidence="2 13">Nucleus</location>
    </subcellularLocation>
</comment>
<dbReference type="GeneID" id="105366288"/>
<sequence length="621" mass="70900">MKRIRKYPETPNPLFEKWLEEWKEMAAAKDLPIQYAFGKALSSLRKYPLPLATGKECYILNHFGHKLCCMLDKKLAEYNNLHNISSTYKQNISLQNNSKTIQNKSNKIYIPKIGSPSYAILITMYKNMKKPNYPGFMYKNEIISQAQSECEYPMKTTASQHYAGWSSMSLLITKNLILKKSNPAKYSLTDTGVSLAISLQKARENISSDSSDENAGLSNSLLNVKESLNSLIASSLKSKSNTSKSSEDSINDLLHIEKAPLYLDLTTSNLTDSIKSSSVLNNDHENIKEIDDIIKNVPLECNTKKKIGGIQDRKRIFTKDDSTDKQNKKIILIENTSNESFYLLPNNFDIILLVDTQETSGGKMKMNNNEKISELSKSGILFEVRRLGVGDFMWIARCKFTNRELVLPYIVERKRIDDFSSSIKDGRYHEQKYRLKESGIRNVIYMIESYGKNYHGAIPLTSLFQAAMNTLVQDDFNVKFTQNHKDSLHYLITITAMLTEIYEGKELNSCKKEDLPLTNYNIHEGLVFLMEFTLFNKASMKPKNFNVREIFVRQLLQLKGMSLEKALAIVELYSTPVCLTEALIKGEENLLANIVAGPTKRKLGHVISKTIYQLYTKYDFD</sequence>
<dbReference type="FunFam" id="1.10.150.110:FF:000001">
    <property type="entry name" value="Putative Crossover junction endonuclease MUS81"/>
    <property type="match status" value="1"/>
</dbReference>
<organism evidence="15 16">
    <name type="scientific">Ceratosolen solmsi marchali</name>
    <dbReference type="NCBI Taxonomy" id="326594"/>
    <lineage>
        <taxon>Eukaryota</taxon>
        <taxon>Metazoa</taxon>
        <taxon>Ecdysozoa</taxon>
        <taxon>Arthropoda</taxon>
        <taxon>Hexapoda</taxon>
        <taxon>Insecta</taxon>
        <taxon>Pterygota</taxon>
        <taxon>Neoptera</taxon>
        <taxon>Endopterygota</taxon>
        <taxon>Hymenoptera</taxon>
        <taxon>Apocrita</taxon>
        <taxon>Proctotrupomorpha</taxon>
        <taxon>Chalcidoidea</taxon>
        <taxon>Agaonidae</taxon>
        <taxon>Agaoninae</taxon>
        <taxon>Ceratosolen</taxon>
    </lineage>
</organism>
<comment type="subunit">
    <text evidence="13">Interacts with EME1.</text>
</comment>
<keyword evidence="7 13" id="KW-0227">DNA damage</keyword>
<evidence type="ECO:0000256" key="1">
    <source>
        <dbReference type="ARBA" id="ARBA00001946"/>
    </source>
</evidence>
<comment type="similarity">
    <text evidence="3 13">Belongs to the XPF family.</text>
</comment>
<dbReference type="Gene3D" id="3.40.50.10130">
    <property type="match status" value="1"/>
</dbReference>
<dbReference type="GO" id="GO:0048476">
    <property type="term" value="C:Holliday junction resolvase complex"/>
    <property type="evidence" value="ECO:0007669"/>
    <property type="project" value="UniProtKB-UniRule"/>
</dbReference>
<dbReference type="SMART" id="SM00891">
    <property type="entry name" value="ERCC4"/>
    <property type="match status" value="1"/>
</dbReference>
<dbReference type="GO" id="GO:0031297">
    <property type="term" value="P:replication fork processing"/>
    <property type="evidence" value="ECO:0007669"/>
    <property type="project" value="UniProtKB-ARBA"/>
</dbReference>
<dbReference type="Proteomes" id="UP000695007">
    <property type="component" value="Unplaced"/>
</dbReference>
<dbReference type="CDD" id="cd21036">
    <property type="entry name" value="WH_MUS81"/>
    <property type="match status" value="1"/>
</dbReference>
<dbReference type="FunFam" id="3.40.50.10130:FF:000003">
    <property type="entry name" value="Crossover junction endonuclease MUS81"/>
    <property type="match status" value="1"/>
</dbReference>
<comment type="cofactor">
    <cofactor evidence="1 13">
        <name>Mg(2+)</name>
        <dbReference type="ChEBI" id="CHEBI:18420"/>
    </cofactor>
</comment>
<dbReference type="Pfam" id="PF21136">
    <property type="entry name" value="WHD_MUS81"/>
    <property type="match status" value="1"/>
</dbReference>
<dbReference type="GO" id="GO:0005634">
    <property type="term" value="C:nucleus"/>
    <property type="evidence" value="ECO:0007669"/>
    <property type="project" value="UniProtKB-SubCell"/>
</dbReference>
<reference evidence="16" key="1">
    <citation type="submission" date="2025-08" db="UniProtKB">
        <authorList>
            <consortium name="RefSeq"/>
        </authorList>
    </citation>
    <scope>IDENTIFICATION</scope>
</reference>
<dbReference type="InterPro" id="IPR047417">
    <property type="entry name" value="WHD_MUS81"/>
</dbReference>
<evidence type="ECO:0000256" key="5">
    <source>
        <dbReference type="ARBA" id="ARBA00022723"/>
    </source>
</evidence>
<keyword evidence="15" id="KW-1185">Reference proteome</keyword>
<accession>A0AAJ6YRK9</accession>
<evidence type="ECO:0000256" key="11">
    <source>
        <dbReference type="ARBA" id="ARBA00023204"/>
    </source>
</evidence>
<evidence type="ECO:0000256" key="7">
    <source>
        <dbReference type="ARBA" id="ARBA00022763"/>
    </source>
</evidence>
<keyword evidence="6 13" id="KW-0255">Endonuclease</keyword>
<evidence type="ECO:0000256" key="8">
    <source>
        <dbReference type="ARBA" id="ARBA00022801"/>
    </source>
</evidence>
<dbReference type="FunFam" id="1.10.10.10:FF:000307">
    <property type="entry name" value="Crossover junction endonuclease MUS81"/>
    <property type="match status" value="1"/>
</dbReference>
<evidence type="ECO:0000313" key="16">
    <source>
        <dbReference type="RefSeq" id="XP_011502987.1"/>
    </source>
</evidence>
<evidence type="ECO:0000259" key="14">
    <source>
        <dbReference type="SMART" id="SM00891"/>
    </source>
</evidence>
<dbReference type="CTD" id="80198"/>
<dbReference type="Gene3D" id="1.10.10.10">
    <property type="entry name" value="Winged helix-like DNA-binding domain superfamily/Winged helix DNA-binding domain"/>
    <property type="match status" value="1"/>
</dbReference>
<evidence type="ECO:0000313" key="15">
    <source>
        <dbReference type="Proteomes" id="UP000695007"/>
    </source>
</evidence>
<dbReference type="InterPro" id="IPR011335">
    <property type="entry name" value="Restrct_endonuc-II-like"/>
</dbReference>
<dbReference type="SUPFAM" id="SSF47802">
    <property type="entry name" value="DNA polymerase beta, N-terminal domain-like"/>
    <property type="match status" value="1"/>
</dbReference>
<dbReference type="Gene3D" id="1.10.150.670">
    <property type="entry name" value="Crossover junction endonuclease EME1, DNA-binding domain"/>
    <property type="match status" value="1"/>
</dbReference>
<evidence type="ECO:0000256" key="12">
    <source>
        <dbReference type="ARBA" id="ARBA00023242"/>
    </source>
</evidence>
<keyword evidence="12 13" id="KW-0539">Nucleus</keyword>
<dbReference type="GO" id="GO:0008821">
    <property type="term" value="F:crossover junction DNA endonuclease activity"/>
    <property type="evidence" value="ECO:0007669"/>
    <property type="project" value="UniProtKB-UniRule"/>
</dbReference>
<dbReference type="CDD" id="cd20074">
    <property type="entry name" value="XPF_nuclease_Mus81"/>
    <property type="match status" value="1"/>
</dbReference>